<evidence type="ECO:0000256" key="1">
    <source>
        <dbReference type="ARBA" id="ARBA00004123"/>
    </source>
</evidence>
<dbReference type="GO" id="GO:0005634">
    <property type="term" value="C:nucleus"/>
    <property type="evidence" value="ECO:0007669"/>
    <property type="project" value="UniProtKB-SubCell"/>
</dbReference>
<dbReference type="InterPro" id="IPR015300">
    <property type="entry name" value="DNA-bd_pseudobarrel_sf"/>
</dbReference>
<dbReference type="Gramene" id="CDY20335">
    <property type="protein sequence ID" value="CDY20335"/>
    <property type="gene ID" value="GSBRNA2T00012280001"/>
</dbReference>
<feature type="domain" description="TF-B3" evidence="8">
    <location>
        <begin position="213"/>
        <end position="310"/>
    </location>
</feature>
<dbReference type="PROSITE" id="PS50863">
    <property type="entry name" value="B3"/>
    <property type="match status" value="2"/>
</dbReference>
<keyword evidence="6" id="KW-0539">Nucleus</keyword>
<keyword evidence="5" id="KW-0804">Transcription</keyword>
<dbReference type="Proteomes" id="UP000028999">
    <property type="component" value="Unassembled WGS sequence"/>
</dbReference>
<name>A0A078G1A5_BRANA</name>
<evidence type="ECO:0000313" key="10">
    <source>
        <dbReference type="Proteomes" id="UP000028999"/>
    </source>
</evidence>
<dbReference type="InterPro" id="IPR003340">
    <property type="entry name" value="B3_DNA-bd"/>
</dbReference>
<evidence type="ECO:0000256" key="7">
    <source>
        <dbReference type="SAM" id="MobiDB-lite"/>
    </source>
</evidence>
<comment type="subcellular location">
    <subcellularLocation>
        <location evidence="1">Nucleus</location>
    </subcellularLocation>
</comment>
<feature type="compositionally biased region" description="Acidic residues" evidence="7">
    <location>
        <begin position="130"/>
        <end position="142"/>
    </location>
</feature>
<dbReference type="CDD" id="cd10017">
    <property type="entry name" value="B3_DNA"/>
    <property type="match status" value="2"/>
</dbReference>
<evidence type="ECO:0000256" key="6">
    <source>
        <dbReference type="ARBA" id="ARBA00023242"/>
    </source>
</evidence>
<dbReference type="AlphaFoldDB" id="A0A078G1A5"/>
<dbReference type="STRING" id="3708.A0A078G1A5"/>
<feature type="region of interest" description="Disordered" evidence="7">
    <location>
        <begin position="1"/>
        <end position="24"/>
    </location>
</feature>
<keyword evidence="4" id="KW-0238">DNA-binding</keyword>
<feature type="domain" description="TF-B3" evidence="8">
    <location>
        <begin position="32"/>
        <end position="127"/>
    </location>
</feature>
<evidence type="ECO:0000256" key="5">
    <source>
        <dbReference type="ARBA" id="ARBA00023163"/>
    </source>
</evidence>
<evidence type="ECO:0000313" key="9">
    <source>
        <dbReference type="EMBL" id="CDY20335.1"/>
    </source>
</evidence>
<evidence type="ECO:0000259" key="8">
    <source>
        <dbReference type="PROSITE" id="PS50863"/>
    </source>
</evidence>
<evidence type="ECO:0000256" key="4">
    <source>
        <dbReference type="ARBA" id="ARBA00023125"/>
    </source>
</evidence>
<dbReference type="GO" id="GO:0003677">
    <property type="term" value="F:DNA binding"/>
    <property type="evidence" value="ECO:0007669"/>
    <property type="project" value="UniProtKB-KW"/>
</dbReference>
<keyword evidence="3" id="KW-0805">Transcription regulation</keyword>
<dbReference type="PANTHER" id="PTHR31674:SF62">
    <property type="entry name" value="B3 DOMAIN-CONTAINING PROTEIN REM14-RELATED"/>
    <property type="match status" value="1"/>
</dbReference>
<reference evidence="9 10" key="1">
    <citation type="journal article" date="2014" name="Science">
        <title>Plant genetics. Early allopolyploid evolution in the post-Neolithic Brassica napus oilseed genome.</title>
        <authorList>
            <person name="Chalhoub B."/>
            <person name="Denoeud F."/>
            <person name="Liu S."/>
            <person name="Parkin I.A."/>
            <person name="Tang H."/>
            <person name="Wang X."/>
            <person name="Chiquet J."/>
            <person name="Belcram H."/>
            <person name="Tong C."/>
            <person name="Samans B."/>
            <person name="Correa M."/>
            <person name="Da Silva C."/>
            <person name="Just J."/>
            <person name="Falentin C."/>
            <person name="Koh C.S."/>
            <person name="Le Clainche I."/>
            <person name="Bernard M."/>
            <person name="Bento P."/>
            <person name="Noel B."/>
            <person name="Labadie K."/>
            <person name="Alberti A."/>
            <person name="Charles M."/>
            <person name="Arnaud D."/>
            <person name="Guo H."/>
            <person name="Daviaud C."/>
            <person name="Alamery S."/>
            <person name="Jabbari K."/>
            <person name="Zhao M."/>
            <person name="Edger P.P."/>
            <person name="Chelaifa H."/>
            <person name="Tack D."/>
            <person name="Lassalle G."/>
            <person name="Mestiri I."/>
            <person name="Schnel N."/>
            <person name="Le Paslier M.C."/>
            <person name="Fan G."/>
            <person name="Renault V."/>
            <person name="Bayer P.E."/>
            <person name="Golicz A.A."/>
            <person name="Manoli S."/>
            <person name="Lee T.H."/>
            <person name="Thi V.H."/>
            <person name="Chalabi S."/>
            <person name="Hu Q."/>
            <person name="Fan C."/>
            <person name="Tollenaere R."/>
            <person name="Lu Y."/>
            <person name="Battail C."/>
            <person name="Shen J."/>
            <person name="Sidebottom C.H."/>
            <person name="Wang X."/>
            <person name="Canaguier A."/>
            <person name="Chauveau A."/>
            <person name="Berard A."/>
            <person name="Deniot G."/>
            <person name="Guan M."/>
            <person name="Liu Z."/>
            <person name="Sun F."/>
            <person name="Lim Y.P."/>
            <person name="Lyons E."/>
            <person name="Town C.D."/>
            <person name="Bancroft I."/>
            <person name="Wang X."/>
            <person name="Meng J."/>
            <person name="Ma J."/>
            <person name="Pires J.C."/>
            <person name="King G.J."/>
            <person name="Brunel D."/>
            <person name="Delourme R."/>
            <person name="Renard M."/>
            <person name="Aury J.M."/>
            <person name="Adams K.L."/>
            <person name="Batley J."/>
            <person name="Snowdon R.J."/>
            <person name="Tost J."/>
            <person name="Edwards D."/>
            <person name="Zhou Y."/>
            <person name="Hua W."/>
            <person name="Sharpe A.G."/>
            <person name="Paterson A.H."/>
            <person name="Guan C."/>
            <person name="Wincker P."/>
        </authorList>
    </citation>
    <scope>NUCLEOTIDE SEQUENCE [LARGE SCALE GENOMIC DNA]</scope>
    <source>
        <strain evidence="10">cv. Darmor-bzh</strain>
    </source>
</reference>
<dbReference type="SMR" id="A0A078G1A5"/>
<accession>A0A078G1A5</accession>
<dbReference type="Gene3D" id="2.40.330.10">
    <property type="entry name" value="DNA-binding pseudobarrel domain"/>
    <property type="match status" value="2"/>
</dbReference>
<proteinExistence type="predicted"/>
<dbReference type="SUPFAM" id="SSF101936">
    <property type="entry name" value="DNA-binding pseudobarrel domain"/>
    <property type="match status" value="2"/>
</dbReference>
<dbReference type="SMART" id="SM01019">
    <property type="entry name" value="B3"/>
    <property type="match status" value="2"/>
</dbReference>
<feature type="non-terminal residue" evidence="9">
    <location>
        <position position="1"/>
    </location>
</feature>
<keyword evidence="10" id="KW-1185">Reference proteome</keyword>
<keyword evidence="2" id="KW-0677">Repeat</keyword>
<dbReference type="PaxDb" id="3708-A0A078G1A5"/>
<protein>
    <submittedName>
        <fullName evidence="9">BnaC04g36210D protein</fullName>
    </submittedName>
</protein>
<dbReference type="OMA" id="HSCYVAN"/>
<dbReference type="PANTHER" id="PTHR31674">
    <property type="entry name" value="B3 DOMAIN-CONTAINING PROTEIN REM-LIKE 3-RELATED"/>
    <property type="match status" value="1"/>
</dbReference>
<gene>
    <name evidence="9" type="primary">BnaC04g36210D</name>
    <name evidence="9" type="ORF">GSBRNA2T00012280001</name>
</gene>
<sequence length="314" mass="35334">LISSFTGNIPEKKKVKKNPRKETESASLDPSCFVAYVSPATLRHDKLNLPRSFVRVNGLETRCGEIHLMNEKGRSWTLALKQELCGSTYIRRGWRSFCSSNGLKTGGLYNFKLIKRGRTSVLRLSSTGSDLEEESSEGDEVESLSTGPESDEGTKTNLEKKKNPKNDAESSSLYHSCYVANVTPSSLQDDRLDLRKSFVRANALETRCGEIVLTNEKGRPSNLTSYKLVLPLHFTKRHGINEKTKMTLLDKNGVKWFTNLRSEKTSDRVRLVGGWKEFFEANCVEIGESIVLKLIWEGDKSCALKFCSKVKHET</sequence>
<dbReference type="InterPro" id="IPR039218">
    <property type="entry name" value="REM_fam"/>
</dbReference>
<dbReference type="EMBL" id="LK032105">
    <property type="protein sequence ID" value="CDY20335.1"/>
    <property type="molecule type" value="Genomic_DNA"/>
</dbReference>
<dbReference type="Pfam" id="PF02362">
    <property type="entry name" value="B3"/>
    <property type="match status" value="2"/>
</dbReference>
<organism evidence="9 10">
    <name type="scientific">Brassica napus</name>
    <name type="common">Rape</name>
    <dbReference type="NCBI Taxonomy" id="3708"/>
    <lineage>
        <taxon>Eukaryota</taxon>
        <taxon>Viridiplantae</taxon>
        <taxon>Streptophyta</taxon>
        <taxon>Embryophyta</taxon>
        <taxon>Tracheophyta</taxon>
        <taxon>Spermatophyta</taxon>
        <taxon>Magnoliopsida</taxon>
        <taxon>eudicotyledons</taxon>
        <taxon>Gunneridae</taxon>
        <taxon>Pentapetalae</taxon>
        <taxon>rosids</taxon>
        <taxon>malvids</taxon>
        <taxon>Brassicales</taxon>
        <taxon>Brassicaceae</taxon>
        <taxon>Brassiceae</taxon>
        <taxon>Brassica</taxon>
    </lineage>
</organism>
<evidence type="ECO:0000256" key="2">
    <source>
        <dbReference type="ARBA" id="ARBA00022737"/>
    </source>
</evidence>
<feature type="region of interest" description="Disordered" evidence="7">
    <location>
        <begin position="125"/>
        <end position="170"/>
    </location>
</feature>
<feature type="compositionally biased region" description="Basic and acidic residues" evidence="7">
    <location>
        <begin position="152"/>
        <end position="168"/>
    </location>
</feature>
<evidence type="ECO:0000256" key="3">
    <source>
        <dbReference type="ARBA" id="ARBA00023015"/>
    </source>
</evidence>